<accession>E9AYF7</accession>
<dbReference type="VEuPathDB" id="TriTrypDB:LmxM.26.1780"/>
<dbReference type="OrthoDB" id="263483at2759"/>
<dbReference type="Proteomes" id="UP000007259">
    <property type="component" value="Chromosome 26"/>
</dbReference>
<proteinExistence type="predicted"/>
<sequence length="60" mass="6747">MKGTRLQEVNARGDTAAIAAQLKAIEESEGTATQKARDQGALLHECEQRWPHEMLDKRRT</sequence>
<keyword evidence="2" id="KW-1185">Reference proteome</keyword>
<protein>
    <submittedName>
        <fullName evidence="1">Uncharacterized protein</fullName>
    </submittedName>
</protein>
<dbReference type="KEGG" id="lmi:LMXM_26_1780"/>
<dbReference type="GeneID" id="13449373"/>
<dbReference type="AlphaFoldDB" id="E9AYF7"/>
<name>E9AYF7_LEIMU</name>
<gene>
    <name evidence="1" type="ORF">LMXM_26_1780</name>
</gene>
<evidence type="ECO:0000313" key="1">
    <source>
        <dbReference type="EMBL" id="CBZ27999.1"/>
    </source>
</evidence>
<evidence type="ECO:0000313" key="2">
    <source>
        <dbReference type="Proteomes" id="UP000007259"/>
    </source>
</evidence>
<dbReference type="RefSeq" id="XP_003876479.1">
    <property type="nucleotide sequence ID" value="XM_003876430.1"/>
</dbReference>
<reference evidence="1 2" key="1">
    <citation type="journal article" date="2011" name="Genome Res.">
        <title>Chromosome and gene copy number variation allow major structural change between species and strains of Leishmania.</title>
        <authorList>
            <person name="Rogers M.B."/>
            <person name="Hilley J.D."/>
            <person name="Dickens N.J."/>
            <person name="Wilkes J."/>
            <person name="Bates P.A."/>
            <person name="Depledge D.P."/>
            <person name="Harris D."/>
            <person name="Her Y."/>
            <person name="Herzyk P."/>
            <person name="Imamura H."/>
            <person name="Otto T.D."/>
            <person name="Sanders M."/>
            <person name="Seeger K."/>
            <person name="Dujardin J.C."/>
            <person name="Berriman M."/>
            <person name="Smith D.F."/>
            <person name="Hertz-Fowler C."/>
            <person name="Mottram J.C."/>
        </authorList>
    </citation>
    <scope>NUCLEOTIDE SEQUENCE [LARGE SCALE GENOMIC DNA]</scope>
    <source>
        <strain evidence="1 2">MHOM/GT/2001/U1103</strain>
    </source>
</reference>
<dbReference type="EMBL" id="FR799579">
    <property type="protein sequence ID" value="CBZ27999.1"/>
    <property type="molecule type" value="Genomic_DNA"/>
</dbReference>
<organism evidence="1 2">
    <name type="scientific">Leishmania mexicana (strain MHOM/GT/2001/U1103)</name>
    <dbReference type="NCBI Taxonomy" id="929439"/>
    <lineage>
        <taxon>Eukaryota</taxon>
        <taxon>Discoba</taxon>
        <taxon>Euglenozoa</taxon>
        <taxon>Kinetoplastea</taxon>
        <taxon>Metakinetoplastina</taxon>
        <taxon>Trypanosomatida</taxon>
        <taxon>Trypanosomatidae</taxon>
        <taxon>Leishmaniinae</taxon>
        <taxon>Leishmania</taxon>
    </lineage>
</organism>